<comment type="caution">
    <text evidence="1">The sequence shown here is derived from an EMBL/GenBank/DDBJ whole genome shotgun (WGS) entry which is preliminary data.</text>
</comment>
<organism evidence="1 2">
    <name type="scientific">Crotalaria pallida</name>
    <name type="common">Smooth rattlebox</name>
    <name type="synonym">Crotalaria striata</name>
    <dbReference type="NCBI Taxonomy" id="3830"/>
    <lineage>
        <taxon>Eukaryota</taxon>
        <taxon>Viridiplantae</taxon>
        <taxon>Streptophyta</taxon>
        <taxon>Embryophyta</taxon>
        <taxon>Tracheophyta</taxon>
        <taxon>Spermatophyta</taxon>
        <taxon>Magnoliopsida</taxon>
        <taxon>eudicotyledons</taxon>
        <taxon>Gunneridae</taxon>
        <taxon>Pentapetalae</taxon>
        <taxon>rosids</taxon>
        <taxon>fabids</taxon>
        <taxon>Fabales</taxon>
        <taxon>Fabaceae</taxon>
        <taxon>Papilionoideae</taxon>
        <taxon>50 kb inversion clade</taxon>
        <taxon>genistoids sensu lato</taxon>
        <taxon>core genistoids</taxon>
        <taxon>Crotalarieae</taxon>
        <taxon>Crotalaria</taxon>
    </lineage>
</organism>
<dbReference type="AlphaFoldDB" id="A0AAN9F816"/>
<accession>A0AAN9F816</accession>
<protein>
    <submittedName>
        <fullName evidence="1">Uncharacterized protein</fullName>
    </submittedName>
</protein>
<sequence>MEEFNVGTSNSNESIEREQFLTEDEDRNLMNEFNVGTSNSNESIEREQFLTEDEDLNLMNEDINSCETEFRLDWMVAANQKKFQDGRNEEENEAILRSTGSENFKLRGCEAKASLW</sequence>
<keyword evidence="2" id="KW-1185">Reference proteome</keyword>
<gene>
    <name evidence="1" type="ORF">RIF29_21799</name>
</gene>
<dbReference type="Proteomes" id="UP001372338">
    <property type="component" value="Unassembled WGS sequence"/>
</dbReference>
<reference evidence="1 2" key="1">
    <citation type="submission" date="2024-01" db="EMBL/GenBank/DDBJ databases">
        <title>The genomes of 5 underutilized Papilionoideae crops provide insights into root nodulation and disease resistanc.</title>
        <authorList>
            <person name="Yuan L."/>
        </authorList>
    </citation>
    <scope>NUCLEOTIDE SEQUENCE [LARGE SCALE GENOMIC DNA]</scope>
    <source>
        <strain evidence="1">ZHUSHIDOU_FW_LH</strain>
        <tissue evidence="1">Leaf</tissue>
    </source>
</reference>
<proteinExistence type="predicted"/>
<evidence type="ECO:0000313" key="1">
    <source>
        <dbReference type="EMBL" id="KAK7269083.1"/>
    </source>
</evidence>
<name>A0AAN9F816_CROPI</name>
<evidence type="ECO:0000313" key="2">
    <source>
        <dbReference type="Proteomes" id="UP001372338"/>
    </source>
</evidence>
<dbReference type="EMBL" id="JAYWIO010000004">
    <property type="protein sequence ID" value="KAK7269083.1"/>
    <property type="molecule type" value="Genomic_DNA"/>
</dbReference>